<dbReference type="HOGENOM" id="CLU_1599804_0_0_0"/>
<keyword evidence="2" id="KW-1133">Transmembrane helix</keyword>
<evidence type="ECO:0000313" key="3">
    <source>
        <dbReference type="EMBL" id="CCW35667.1"/>
    </source>
</evidence>
<feature type="transmembrane region" description="Helical" evidence="2">
    <location>
        <begin position="38"/>
        <end position="58"/>
    </location>
</feature>
<keyword evidence="2" id="KW-0812">Transmembrane</keyword>
<dbReference type="EMBL" id="HF951689">
    <property type="protein sequence ID" value="CCW35667.1"/>
    <property type="molecule type" value="Genomic_DNA"/>
</dbReference>
<evidence type="ECO:0008006" key="5">
    <source>
        <dbReference type="Google" id="ProtNLM"/>
    </source>
</evidence>
<protein>
    <recommendedName>
        <fullName evidence="5">Transmembrane protein</fullName>
    </recommendedName>
</protein>
<feature type="region of interest" description="Disordered" evidence="1">
    <location>
        <begin position="130"/>
        <end position="166"/>
    </location>
</feature>
<organism evidence="3 4">
    <name type="scientific">Chthonomonas calidirosea (strain DSM 23976 / ICMP 18418 / T49)</name>
    <dbReference type="NCBI Taxonomy" id="1303518"/>
    <lineage>
        <taxon>Bacteria</taxon>
        <taxon>Bacillati</taxon>
        <taxon>Armatimonadota</taxon>
        <taxon>Chthonomonadia</taxon>
        <taxon>Chthonomonadales</taxon>
        <taxon>Chthonomonadaceae</taxon>
        <taxon>Chthonomonas</taxon>
    </lineage>
</organism>
<name>S0EZC2_CHTCT</name>
<accession>S0EZC2</accession>
<evidence type="ECO:0000256" key="1">
    <source>
        <dbReference type="SAM" id="MobiDB-lite"/>
    </source>
</evidence>
<keyword evidence="2" id="KW-0472">Membrane</keyword>
<evidence type="ECO:0000256" key="2">
    <source>
        <dbReference type="SAM" id="Phobius"/>
    </source>
</evidence>
<feature type="transmembrane region" description="Helical" evidence="2">
    <location>
        <begin position="7"/>
        <end position="32"/>
    </location>
</feature>
<dbReference type="PATRIC" id="fig|1303518.3.peg.1915"/>
<evidence type="ECO:0000313" key="4">
    <source>
        <dbReference type="Proteomes" id="UP000014227"/>
    </source>
</evidence>
<dbReference type="KEGG" id="ccz:CCALI_01856"/>
<reference evidence="4" key="1">
    <citation type="submission" date="2013-03" db="EMBL/GenBank/DDBJ databases">
        <title>Genome sequence of Chthonomonas calidirosea, the first sequenced genome from the Armatimonadetes phylum (formally candidate division OP10).</title>
        <authorList>
            <person name="Lee K.C.Y."/>
            <person name="Morgan X.C."/>
            <person name="Dunfield P.F."/>
            <person name="Tamas I."/>
            <person name="Houghton K.M."/>
            <person name="Vyssotski M."/>
            <person name="Ryan J.L.J."/>
            <person name="Lagutin K."/>
            <person name="McDonald I.R."/>
            <person name="Stott M.B."/>
        </authorList>
    </citation>
    <scope>NUCLEOTIDE SEQUENCE [LARGE SCALE GENOMIC DNA]</scope>
    <source>
        <strain evidence="4">DSM 23976 / ICMP 18418 / T49</strain>
    </source>
</reference>
<dbReference type="RefSeq" id="WP_016483193.1">
    <property type="nucleotide sequence ID" value="NC_021487.1"/>
</dbReference>
<dbReference type="InParanoid" id="S0EZC2"/>
<dbReference type="STRING" id="454171.CP488_02234"/>
<dbReference type="Proteomes" id="UP000014227">
    <property type="component" value="Chromosome I"/>
</dbReference>
<keyword evidence="4" id="KW-1185">Reference proteome</keyword>
<gene>
    <name evidence="3" type="ORF">CCALI_01856</name>
</gene>
<sequence>MKAKQALVFLLETLHLWAFGVWFGGVVLLLVLSVPFPAANRAPFFLCGLVMLGSEWLLRRRYRLQRPKALGDSLRQTLVLAALFVEELEHSGSHPTVAQQHALEITQVALLALVAAISVWLQVSPPAGEPAPLAATNREQGAAIPANSMKPQEGAVPKPHLQRRRR</sequence>
<proteinExistence type="predicted"/>
<dbReference type="AlphaFoldDB" id="S0EZC2"/>